<dbReference type="Proteomes" id="UP000182235">
    <property type="component" value="Unassembled WGS sequence"/>
</dbReference>
<evidence type="ECO:0000313" key="1">
    <source>
        <dbReference type="EMBL" id="OJD19485.1"/>
    </source>
</evidence>
<protein>
    <submittedName>
        <fullName evidence="1">Uncharacterized protein</fullName>
    </submittedName>
</protein>
<evidence type="ECO:0000313" key="2">
    <source>
        <dbReference type="Proteomes" id="UP000182235"/>
    </source>
</evidence>
<reference evidence="1 2" key="1">
    <citation type="submission" date="2015-07" db="EMBL/GenBank/DDBJ databases">
        <title>Emmonsia species relationships and genome sequence.</title>
        <authorList>
            <consortium name="The Broad Institute Genomics Platform"/>
            <person name="Cuomo C.A."/>
            <person name="Munoz J.F."/>
            <person name="Imamovic A."/>
            <person name="Priest M.E."/>
            <person name="Young S."/>
            <person name="Clay O.K."/>
            <person name="McEwen J.G."/>
        </authorList>
    </citation>
    <scope>NUCLEOTIDE SEQUENCE [LARGE SCALE GENOMIC DNA]</scope>
    <source>
        <strain evidence="1 2">UAMH 9510</strain>
    </source>
</reference>
<organism evidence="1 2">
    <name type="scientific">Emergomyces pasteurianus Ep9510</name>
    <dbReference type="NCBI Taxonomy" id="1447872"/>
    <lineage>
        <taxon>Eukaryota</taxon>
        <taxon>Fungi</taxon>
        <taxon>Dikarya</taxon>
        <taxon>Ascomycota</taxon>
        <taxon>Pezizomycotina</taxon>
        <taxon>Eurotiomycetes</taxon>
        <taxon>Eurotiomycetidae</taxon>
        <taxon>Onygenales</taxon>
        <taxon>Ajellomycetaceae</taxon>
        <taxon>Emergomyces</taxon>
    </lineage>
</organism>
<comment type="caution">
    <text evidence="1">The sequence shown here is derived from an EMBL/GenBank/DDBJ whole genome shotgun (WGS) entry which is preliminary data.</text>
</comment>
<name>A0A1J9QW08_9EURO</name>
<gene>
    <name evidence="1" type="ORF">AJ78_00553</name>
</gene>
<keyword evidence="2" id="KW-1185">Reference proteome</keyword>
<accession>A0A1J9QW08</accession>
<dbReference type="EMBL" id="LGRN01000009">
    <property type="protein sequence ID" value="OJD19485.1"/>
    <property type="molecule type" value="Genomic_DNA"/>
</dbReference>
<dbReference type="AlphaFoldDB" id="A0A1J9QW08"/>
<proteinExistence type="predicted"/>
<dbReference type="VEuPathDB" id="FungiDB:AJ78_00553"/>
<sequence length="85" mass="9339">MSLVSSMRLIHPIWHPSRVIHIRGTQNASRSDASELRPSEVSSCQAAFTTKSLMGTTVDAVSGPFLNSTGWITPCHAAVERFYFC</sequence>